<evidence type="ECO:0000259" key="8">
    <source>
        <dbReference type="PROSITE" id="PS51144"/>
    </source>
</evidence>
<keyword evidence="7" id="KW-0732">Signal</keyword>
<dbReference type="CDD" id="cd00326">
    <property type="entry name" value="alpha_CA"/>
    <property type="match status" value="1"/>
</dbReference>
<feature type="chain" id="PRO_5025495829" description="carbonic anhydrase" evidence="7">
    <location>
        <begin position="21"/>
        <end position="485"/>
    </location>
</feature>
<dbReference type="Gene3D" id="3.10.200.10">
    <property type="entry name" value="Alpha carbonic anhydrase"/>
    <property type="match status" value="1"/>
</dbReference>
<dbReference type="GO" id="GO:0004089">
    <property type="term" value="F:carbonate dehydratase activity"/>
    <property type="evidence" value="ECO:0007669"/>
    <property type="project" value="UniProtKB-EC"/>
</dbReference>
<organism evidence="9 10">
    <name type="scientific">Amphibalanus amphitrite</name>
    <name type="common">Striped barnacle</name>
    <name type="synonym">Balanus amphitrite</name>
    <dbReference type="NCBI Taxonomy" id="1232801"/>
    <lineage>
        <taxon>Eukaryota</taxon>
        <taxon>Metazoa</taxon>
        <taxon>Ecdysozoa</taxon>
        <taxon>Arthropoda</taxon>
        <taxon>Crustacea</taxon>
        <taxon>Multicrustacea</taxon>
        <taxon>Cirripedia</taxon>
        <taxon>Thoracica</taxon>
        <taxon>Thoracicalcarea</taxon>
        <taxon>Balanomorpha</taxon>
        <taxon>Balanoidea</taxon>
        <taxon>Balanidae</taxon>
        <taxon>Amphibalaninae</taxon>
        <taxon>Amphibalanus</taxon>
    </lineage>
</organism>
<dbReference type="PROSITE" id="PS51144">
    <property type="entry name" value="ALPHA_CA_2"/>
    <property type="match status" value="1"/>
</dbReference>
<dbReference type="EC" id="4.2.1.1" evidence="2"/>
<keyword evidence="5" id="KW-0456">Lyase</keyword>
<proteinExistence type="inferred from homology"/>
<dbReference type="Proteomes" id="UP000440578">
    <property type="component" value="Unassembled WGS sequence"/>
</dbReference>
<evidence type="ECO:0000256" key="2">
    <source>
        <dbReference type="ARBA" id="ARBA00012925"/>
    </source>
</evidence>
<protein>
    <recommendedName>
        <fullName evidence="2">carbonic anhydrase</fullName>
        <ecNumber evidence="2">4.2.1.1</ecNumber>
    </recommendedName>
</protein>
<dbReference type="PANTHER" id="PTHR18952:SF265">
    <property type="entry name" value="CARBONIC ANHYDRASE"/>
    <property type="match status" value="1"/>
</dbReference>
<comment type="catalytic activity">
    <reaction evidence="6">
        <text>hydrogencarbonate + H(+) = CO2 + H2O</text>
        <dbReference type="Rhea" id="RHEA:10748"/>
        <dbReference type="ChEBI" id="CHEBI:15377"/>
        <dbReference type="ChEBI" id="CHEBI:15378"/>
        <dbReference type="ChEBI" id="CHEBI:16526"/>
        <dbReference type="ChEBI" id="CHEBI:17544"/>
        <dbReference type="EC" id="4.2.1.1"/>
    </reaction>
</comment>
<dbReference type="SMART" id="SM01057">
    <property type="entry name" value="Carb_anhydrase"/>
    <property type="match status" value="1"/>
</dbReference>
<keyword evidence="4" id="KW-0862">Zinc</keyword>
<evidence type="ECO:0000256" key="3">
    <source>
        <dbReference type="ARBA" id="ARBA00022723"/>
    </source>
</evidence>
<dbReference type="PANTHER" id="PTHR18952">
    <property type="entry name" value="CARBONIC ANHYDRASE"/>
    <property type="match status" value="1"/>
</dbReference>
<evidence type="ECO:0000313" key="10">
    <source>
        <dbReference type="Proteomes" id="UP000440578"/>
    </source>
</evidence>
<reference evidence="9 10" key="1">
    <citation type="submission" date="2019-07" db="EMBL/GenBank/DDBJ databases">
        <title>Draft genome assembly of a fouling barnacle, Amphibalanus amphitrite (Darwin, 1854): The first reference genome for Thecostraca.</title>
        <authorList>
            <person name="Kim W."/>
        </authorList>
    </citation>
    <scope>NUCLEOTIDE SEQUENCE [LARGE SCALE GENOMIC DNA]</scope>
    <source>
        <strain evidence="9">SNU_AA5</strain>
        <tissue evidence="9">Soma without cirri and trophi</tissue>
    </source>
</reference>
<evidence type="ECO:0000256" key="5">
    <source>
        <dbReference type="ARBA" id="ARBA00023239"/>
    </source>
</evidence>
<dbReference type="EMBL" id="VIIS01001748">
    <property type="protein sequence ID" value="KAF0293426.1"/>
    <property type="molecule type" value="Genomic_DNA"/>
</dbReference>
<sequence length="485" mass="53660">MSSPLILCLLAALLPGLVRPAPMEPSWNYSDQASWSQEFPQCGGVGDQTPITLQPAVQSSTDDDNLPQLLSVQSGLKDGSLTASNTGRTLKVTLKDKFGDPAFQLESNSSTPLNGRYILDNLHLHWNDPAGGRGSEHKMNGSFEQAEAHFVFFNQQYGNVSAALAHADGLAVVGLLLRPDPALSLSLPTLGLEGDLPQLSQLGSSVTRQVDLRPLRLLLRDALISFFSYQGSLTTPPCSPVVTWIVHDQPVSVEATFLQDLRTSLFSDVAGTNTLQNNWRFLQALGNRTIYSSDYPDSLQLPEKMADDFRSGPVDILIGIDQLYDVVLWDQIELDERLRAIDTVFGYVLHGHHRDHRSDQSDRHTFHGLCMEKMWDLETIGIIPEKDAVAEPDLPKPTWNESEGRYQMGLTWRSDARPISNFDATKARTSRMKDRLDSDHFAMSALELVDGEATAAYHLERTLLKAQLDPVARVLPLGRALTRAP</sequence>
<keyword evidence="3" id="KW-0479">Metal-binding</keyword>
<name>A0A6A4VG65_AMPAM</name>
<evidence type="ECO:0000256" key="1">
    <source>
        <dbReference type="ARBA" id="ARBA00010718"/>
    </source>
</evidence>
<dbReference type="InterPro" id="IPR036398">
    <property type="entry name" value="CA_dom_sf"/>
</dbReference>
<evidence type="ECO:0000313" key="9">
    <source>
        <dbReference type="EMBL" id="KAF0293426.1"/>
    </source>
</evidence>
<comment type="similarity">
    <text evidence="1">Belongs to the alpha-carbonic anhydrase family.</text>
</comment>
<feature type="signal peptide" evidence="7">
    <location>
        <begin position="1"/>
        <end position="20"/>
    </location>
</feature>
<feature type="domain" description="Alpha-carbonic anhydrase" evidence="8">
    <location>
        <begin position="25"/>
        <end position="294"/>
    </location>
</feature>
<evidence type="ECO:0000256" key="6">
    <source>
        <dbReference type="ARBA" id="ARBA00048348"/>
    </source>
</evidence>
<dbReference type="GO" id="GO:0008270">
    <property type="term" value="F:zinc ion binding"/>
    <property type="evidence" value="ECO:0007669"/>
    <property type="project" value="InterPro"/>
</dbReference>
<dbReference type="OrthoDB" id="6381431at2759"/>
<accession>A0A6A4VG65</accession>
<dbReference type="Pfam" id="PF00194">
    <property type="entry name" value="Carb_anhydrase"/>
    <property type="match status" value="1"/>
</dbReference>
<keyword evidence="10" id="KW-1185">Reference proteome</keyword>
<comment type="caution">
    <text evidence="9">The sequence shown here is derived from an EMBL/GenBank/DDBJ whole genome shotgun (WGS) entry which is preliminary data.</text>
</comment>
<gene>
    <name evidence="9" type="primary">Ca2_0</name>
    <name evidence="9" type="ORF">FJT64_008765</name>
</gene>
<dbReference type="AlphaFoldDB" id="A0A6A4VG65"/>
<evidence type="ECO:0000256" key="4">
    <source>
        <dbReference type="ARBA" id="ARBA00022833"/>
    </source>
</evidence>
<dbReference type="InterPro" id="IPR001148">
    <property type="entry name" value="CA_dom"/>
</dbReference>
<dbReference type="InterPro" id="IPR023561">
    <property type="entry name" value="Carbonic_anhydrase_a-class"/>
</dbReference>
<evidence type="ECO:0000256" key="7">
    <source>
        <dbReference type="SAM" id="SignalP"/>
    </source>
</evidence>
<dbReference type="SUPFAM" id="SSF51069">
    <property type="entry name" value="Carbonic anhydrase"/>
    <property type="match status" value="1"/>
</dbReference>